<accession>A0AAV7HBX8</accession>
<proteinExistence type="predicted"/>
<sequence>MTLSRVLEARDKTTPVHYFTLICPILLKRATFWIRGATTAVTAIGLLTRHGNTALIVQCDVKTLLLPYFVKVKDCWRNHDIHTFGLFKIHGVGGASISNICHCSAHSFYVSVNAKRYCYGRVVQFLNFDITNSRASYVSPNYGTYLLIVKQI</sequence>
<dbReference type="Proteomes" id="UP000775213">
    <property type="component" value="Unassembled WGS sequence"/>
</dbReference>
<comment type="caution">
    <text evidence="1">The sequence shown here is derived from an EMBL/GenBank/DDBJ whole genome shotgun (WGS) entry which is preliminary data.</text>
</comment>
<protein>
    <submittedName>
        <fullName evidence="1">Uncharacterized protein</fullName>
    </submittedName>
</protein>
<evidence type="ECO:0000313" key="2">
    <source>
        <dbReference type="Proteomes" id="UP000775213"/>
    </source>
</evidence>
<organism evidence="1 2">
    <name type="scientific">Dendrobium chrysotoxum</name>
    <name type="common">Orchid</name>
    <dbReference type="NCBI Taxonomy" id="161865"/>
    <lineage>
        <taxon>Eukaryota</taxon>
        <taxon>Viridiplantae</taxon>
        <taxon>Streptophyta</taxon>
        <taxon>Embryophyta</taxon>
        <taxon>Tracheophyta</taxon>
        <taxon>Spermatophyta</taxon>
        <taxon>Magnoliopsida</taxon>
        <taxon>Liliopsida</taxon>
        <taxon>Asparagales</taxon>
        <taxon>Orchidaceae</taxon>
        <taxon>Epidendroideae</taxon>
        <taxon>Malaxideae</taxon>
        <taxon>Dendrobiinae</taxon>
        <taxon>Dendrobium</taxon>
    </lineage>
</organism>
<dbReference type="EMBL" id="JAGFBR010000006">
    <property type="protein sequence ID" value="KAH0466101.1"/>
    <property type="molecule type" value="Genomic_DNA"/>
</dbReference>
<keyword evidence="2" id="KW-1185">Reference proteome</keyword>
<name>A0AAV7HBX8_DENCH</name>
<reference evidence="1 2" key="1">
    <citation type="journal article" date="2021" name="Hortic Res">
        <title>Chromosome-scale assembly of the Dendrobium chrysotoxum genome enhances the understanding of orchid evolution.</title>
        <authorList>
            <person name="Zhang Y."/>
            <person name="Zhang G.Q."/>
            <person name="Zhang D."/>
            <person name="Liu X.D."/>
            <person name="Xu X.Y."/>
            <person name="Sun W.H."/>
            <person name="Yu X."/>
            <person name="Zhu X."/>
            <person name="Wang Z.W."/>
            <person name="Zhao X."/>
            <person name="Zhong W.Y."/>
            <person name="Chen H."/>
            <person name="Yin W.L."/>
            <person name="Huang T."/>
            <person name="Niu S.C."/>
            <person name="Liu Z.J."/>
        </authorList>
    </citation>
    <scope>NUCLEOTIDE SEQUENCE [LARGE SCALE GENOMIC DNA]</scope>
    <source>
        <strain evidence="1">Lindl</strain>
    </source>
</reference>
<gene>
    <name evidence="1" type="ORF">IEQ34_006204</name>
</gene>
<evidence type="ECO:0000313" key="1">
    <source>
        <dbReference type="EMBL" id="KAH0466101.1"/>
    </source>
</evidence>
<dbReference type="AlphaFoldDB" id="A0AAV7HBX8"/>